<keyword evidence="8" id="KW-0275">Fatty acid biosynthesis</keyword>
<dbReference type="GO" id="GO:0044550">
    <property type="term" value="P:secondary metabolite biosynthetic process"/>
    <property type="evidence" value="ECO:0007669"/>
    <property type="project" value="TreeGrafter"/>
</dbReference>
<dbReference type="NCBIfam" id="NF006829">
    <property type="entry name" value="PRK09352.1"/>
    <property type="match status" value="1"/>
</dbReference>
<comment type="pathway">
    <text evidence="1">Lipid metabolism.</text>
</comment>
<dbReference type="GO" id="GO:0006633">
    <property type="term" value="P:fatty acid biosynthetic process"/>
    <property type="evidence" value="ECO:0007669"/>
    <property type="project" value="UniProtKB-KW"/>
</dbReference>
<keyword evidence="5 12" id="KW-0808">Transferase</keyword>
<gene>
    <name evidence="12" type="primary">benQ</name>
</gene>
<evidence type="ECO:0000259" key="11">
    <source>
        <dbReference type="Pfam" id="PF08545"/>
    </source>
</evidence>
<evidence type="ECO:0000259" key="10">
    <source>
        <dbReference type="Pfam" id="PF08541"/>
    </source>
</evidence>
<accession>B1GSM6</accession>
<dbReference type="GO" id="GO:0004315">
    <property type="term" value="F:3-oxoacyl-[acyl-carrier-protein] synthase activity"/>
    <property type="evidence" value="ECO:0007669"/>
    <property type="project" value="InterPro"/>
</dbReference>
<keyword evidence="7" id="KW-0443">Lipid metabolism</keyword>
<dbReference type="PANTHER" id="PTHR34069:SF2">
    <property type="entry name" value="BETA-KETOACYL-[ACYL-CARRIER-PROTEIN] SYNTHASE III"/>
    <property type="match status" value="1"/>
</dbReference>
<dbReference type="GO" id="GO:0033818">
    <property type="term" value="F:beta-ketoacyl-acyl-carrier-protein synthase III activity"/>
    <property type="evidence" value="ECO:0007669"/>
    <property type="project" value="UniProtKB-EC"/>
</dbReference>
<evidence type="ECO:0000313" key="12">
    <source>
        <dbReference type="EMBL" id="CAM58805.1"/>
    </source>
</evidence>
<feature type="domain" description="Beta-ketoacyl-[acyl-carrier-protein] synthase III C-terminal" evidence="10">
    <location>
        <begin position="246"/>
        <end position="333"/>
    </location>
</feature>
<dbReference type="Pfam" id="PF08541">
    <property type="entry name" value="ACP_syn_III_C"/>
    <property type="match status" value="1"/>
</dbReference>
<keyword evidence="3" id="KW-0963">Cytoplasm</keyword>
<sequence length="336" mass="34612">MSQLSLSQAAPAGGSRIRGVGAYRPARVVTNEEIAPRIGVAPEWIARRSGIHTRRFAGPDEPLAMMAATASEKALAAAGLSADEVDCVLVATISHLLQMPALAVDVAHRLGAAPTAAFDLSAACAGFCHGVAIADSMVRSGTAHNVLLVGADRMTDVVDADDPATAFLFADGAGAVVIGPSETPGIGPVAWGSDGERMDAITMTGHWTPSLRTNPELPWPYLCMTGWKVFRWATETMGQAARDAIERAGVTSEELSAFIPHQANGLITDALAKDIGLTADTAIARDITDSGNTSGASIPMAMERLLASGQARSGEAALLIGFGSGLVHAGQVVLLP</sequence>
<keyword evidence="9 12" id="KW-0012">Acyltransferase</keyword>
<dbReference type="NCBIfam" id="TIGR00747">
    <property type="entry name" value="fabH"/>
    <property type="match status" value="1"/>
</dbReference>
<evidence type="ECO:0000256" key="7">
    <source>
        <dbReference type="ARBA" id="ARBA00023098"/>
    </source>
</evidence>
<keyword evidence="4" id="KW-0444">Lipid biosynthesis</keyword>
<evidence type="ECO:0000256" key="2">
    <source>
        <dbReference type="ARBA" id="ARBA00008642"/>
    </source>
</evidence>
<keyword evidence="6" id="KW-0276">Fatty acid metabolism</keyword>
<evidence type="ECO:0000256" key="1">
    <source>
        <dbReference type="ARBA" id="ARBA00005189"/>
    </source>
</evidence>
<dbReference type="EMBL" id="AM501485">
    <property type="protein sequence ID" value="CAM58805.1"/>
    <property type="molecule type" value="Genomic_DNA"/>
</dbReference>
<protein>
    <submittedName>
        <fullName evidence="12">BenQ protein</fullName>
        <ecNumber evidence="12">2.3.1.180</ecNumber>
    </submittedName>
</protein>
<evidence type="ECO:0000256" key="8">
    <source>
        <dbReference type="ARBA" id="ARBA00023160"/>
    </source>
</evidence>
<name>B1GSM6_9ACTN</name>
<dbReference type="EC" id="2.3.1.180" evidence="12"/>
<dbReference type="AlphaFoldDB" id="B1GSM6"/>
<evidence type="ECO:0000256" key="6">
    <source>
        <dbReference type="ARBA" id="ARBA00022832"/>
    </source>
</evidence>
<dbReference type="InterPro" id="IPR013747">
    <property type="entry name" value="ACP_syn_III_C"/>
</dbReference>
<organism evidence="12">
    <name type="scientific">Streptomyces sp. A2991200</name>
    <dbReference type="NCBI Taxonomy" id="431672"/>
    <lineage>
        <taxon>Bacteria</taxon>
        <taxon>Bacillati</taxon>
        <taxon>Actinomycetota</taxon>
        <taxon>Actinomycetes</taxon>
        <taxon>Kitasatosporales</taxon>
        <taxon>Streptomycetaceae</taxon>
        <taxon>Streptomyces</taxon>
    </lineage>
</organism>
<dbReference type="Pfam" id="PF08545">
    <property type="entry name" value="ACP_syn_III"/>
    <property type="match status" value="1"/>
</dbReference>
<dbReference type="CDD" id="cd00830">
    <property type="entry name" value="KAS_III"/>
    <property type="match status" value="1"/>
</dbReference>
<proteinExistence type="inferred from homology"/>
<evidence type="ECO:0000256" key="9">
    <source>
        <dbReference type="ARBA" id="ARBA00023315"/>
    </source>
</evidence>
<feature type="domain" description="Beta-ketoacyl-[acyl-carrier-protein] synthase III N-terminal" evidence="11">
    <location>
        <begin position="118"/>
        <end position="195"/>
    </location>
</feature>
<reference evidence="12" key="1">
    <citation type="journal article" date="2007" name="J. Am. Chem. Soc.">
        <title>Molecular analysis of the benastatin biosynthetic pathway and genetic engineering of altered fatty acid-polyketide hybrids.</title>
        <authorList>
            <person name="Xu Z."/>
            <person name="Schenk A."/>
            <person name="Hertweck C."/>
        </authorList>
    </citation>
    <scope>NUCLEOTIDE SEQUENCE</scope>
</reference>
<dbReference type="InterPro" id="IPR004655">
    <property type="entry name" value="FabH"/>
</dbReference>
<dbReference type="PANTHER" id="PTHR34069">
    <property type="entry name" value="3-OXOACYL-[ACYL-CARRIER-PROTEIN] SYNTHASE 3"/>
    <property type="match status" value="1"/>
</dbReference>
<evidence type="ECO:0000256" key="5">
    <source>
        <dbReference type="ARBA" id="ARBA00022679"/>
    </source>
</evidence>
<dbReference type="InterPro" id="IPR016039">
    <property type="entry name" value="Thiolase-like"/>
</dbReference>
<evidence type="ECO:0000256" key="3">
    <source>
        <dbReference type="ARBA" id="ARBA00022490"/>
    </source>
</evidence>
<dbReference type="SUPFAM" id="SSF53901">
    <property type="entry name" value="Thiolase-like"/>
    <property type="match status" value="1"/>
</dbReference>
<dbReference type="Gene3D" id="3.40.47.10">
    <property type="match status" value="2"/>
</dbReference>
<dbReference type="InterPro" id="IPR013751">
    <property type="entry name" value="ACP_syn_III_N"/>
</dbReference>
<evidence type="ECO:0000256" key="4">
    <source>
        <dbReference type="ARBA" id="ARBA00022516"/>
    </source>
</evidence>
<dbReference type="SMR" id="B1GSM6"/>
<comment type="similarity">
    <text evidence="2">Belongs to the thiolase-like superfamily. FabH family.</text>
</comment>